<dbReference type="AlphaFoldDB" id="A0A1C7PJD6"/>
<organism evidence="1 2">
    <name type="scientific">Akkermansia glycaniphila</name>
    <dbReference type="NCBI Taxonomy" id="1679444"/>
    <lineage>
        <taxon>Bacteria</taxon>
        <taxon>Pseudomonadati</taxon>
        <taxon>Verrucomicrobiota</taxon>
        <taxon>Verrucomicrobiia</taxon>
        <taxon>Verrucomicrobiales</taxon>
        <taxon>Akkermansiaceae</taxon>
        <taxon>Akkermansia</taxon>
    </lineage>
</organism>
<dbReference type="EMBL" id="LT629973">
    <property type="protein sequence ID" value="SEH87403.1"/>
    <property type="molecule type" value="Genomic_DNA"/>
</dbReference>
<dbReference type="RefSeq" id="WP_067771815.1">
    <property type="nucleotide sequence ID" value="NZ_LIGX01000001.1"/>
</dbReference>
<dbReference type="STRING" id="1679444.PYTT_1368"/>
<dbReference type="Proteomes" id="UP000176204">
    <property type="component" value="Chromosome I"/>
</dbReference>
<evidence type="ECO:0000313" key="1">
    <source>
        <dbReference type="EMBL" id="SEH87403.1"/>
    </source>
</evidence>
<proteinExistence type="predicted"/>
<sequence>MNQINDESHIDTKSLYLTWIGFVEAIIYCMHLKHDEEIETANMKSLISSDKMDSAMHQFWDHVFYDGSIPRFCPDMAFQGIMRLQFVRDLFASYMEMFDEDIVFPGFGQRGIREDLGRNYNLHKICKRITSQIWRKKAVGWLYQKLHLDADEWTLGSSNVFCRTLTDEESEFVASSKNDFLHIFQDAIMPSDKKIDRMQDVYKIYIYKTHPKK</sequence>
<gene>
    <name evidence="1" type="ORF">PYTT_1368</name>
</gene>
<name>A0A1C7PJD6_9BACT</name>
<evidence type="ECO:0000313" key="2">
    <source>
        <dbReference type="Proteomes" id="UP000176204"/>
    </source>
</evidence>
<accession>A0A1C7PJD6</accession>
<reference evidence="2" key="1">
    <citation type="submission" date="2016-09" db="EMBL/GenBank/DDBJ databases">
        <authorList>
            <person name="Koehorst J."/>
        </authorList>
    </citation>
    <scope>NUCLEOTIDE SEQUENCE [LARGE SCALE GENOMIC DNA]</scope>
</reference>
<dbReference type="KEGG" id="agl:PYTT_1368"/>
<protein>
    <submittedName>
        <fullName evidence="1">Uncharacterized protein</fullName>
    </submittedName>
</protein>
<keyword evidence="2" id="KW-1185">Reference proteome</keyword>